<evidence type="ECO:0000256" key="10">
    <source>
        <dbReference type="SAM" id="MobiDB-lite"/>
    </source>
</evidence>
<comment type="function">
    <text evidence="9">Functions as a component of the nuclear pore complex (NPC).</text>
</comment>
<dbReference type="InterPro" id="IPR012677">
    <property type="entry name" value="Nucleotide-bd_a/b_plait_sf"/>
</dbReference>
<comment type="similarity">
    <text evidence="2 9">Belongs to the Nup35 family.</text>
</comment>
<evidence type="ECO:0000313" key="13">
    <source>
        <dbReference type="Proteomes" id="UP001497497"/>
    </source>
</evidence>
<dbReference type="EMBL" id="CAXITT010000552">
    <property type="protein sequence ID" value="CAL1543501.1"/>
    <property type="molecule type" value="Genomic_DNA"/>
</dbReference>
<dbReference type="PROSITE" id="PS51472">
    <property type="entry name" value="RRM_NUP35"/>
    <property type="match status" value="1"/>
</dbReference>
<keyword evidence="6 9" id="KW-0811">Translocation</keyword>
<evidence type="ECO:0000256" key="5">
    <source>
        <dbReference type="ARBA" id="ARBA00022927"/>
    </source>
</evidence>
<feature type="domain" description="RRM Nup35-type" evidence="11">
    <location>
        <begin position="190"/>
        <end position="270"/>
    </location>
</feature>
<dbReference type="GO" id="GO:0003676">
    <property type="term" value="F:nucleic acid binding"/>
    <property type="evidence" value="ECO:0007669"/>
    <property type="project" value="InterPro"/>
</dbReference>
<feature type="compositionally biased region" description="Low complexity" evidence="10">
    <location>
        <begin position="16"/>
        <end position="30"/>
    </location>
</feature>
<keyword evidence="8 9" id="KW-0539">Nucleus</keyword>
<keyword evidence="13" id="KW-1185">Reference proteome</keyword>
<dbReference type="Gene3D" id="3.30.70.330">
    <property type="match status" value="1"/>
</dbReference>
<sequence>MFTPTPSNDNFQGHDSFMSLSPSSPSQSLIAPLSHSSPFLPGYLLGDHHLHHHSVLSPKIWSSGGGQGQAQKGALSSQMSISGGSAGLTRREAARGKVGGPPLKSLYSSPTALDGSLQHQIGTPGQNRTVSSPALRQTSTPAPPIAGLFQSPGLSRDSSQLAMNQSQVFPVSPAQADPFYTQGDLKSDDVLDETWVTVFGFPPGATSFILQQFSQYGTIIKHVVYAECNWMHIHYLSKIQAKKALSKNGKVYGGCMKIGVTSCIEKTIMEEKENQSMHSTQSADNTFRSGSELGDTALTQIRPLTAAYVASRGEYEVMRDAPTPKRDASIVSKLKEYMFGF</sequence>
<dbReference type="Pfam" id="PF05172">
    <property type="entry name" value="RRM_Nup35"/>
    <property type="match status" value="1"/>
</dbReference>
<comment type="subcellular location">
    <subcellularLocation>
        <location evidence="1 9">Nucleus</location>
        <location evidence="1 9">Nuclear pore complex</location>
    </subcellularLocation>
</comment>
<evidence type="ECO:0000256" key="8">
    <source>
        <dbReference type="ARBA" id="ARBA00023242"/>
    </source>
</evidence>
<dbReference type="Proteomes" id="UP001497497">
    <property type="component" value="Unassembled WGS sequence"/>
</dbReference>
<feature type="compositionally biased region" description="Polar residues" evidence="10">
    <location>
        <begin position="1"/>
        <end position="13"/>
    </location>
</feature>
<dbReference type="GO" id="GO:0044613">
    <property type="term" value="C:nuclear pore central transport channel"/>
    <property type="evidence" value="ECO:0007669"/>
    <property type="project" value="TreeGrafter"/>
</dbReference>
<dbReference type="GO" id="GO:0044615">
    <property type="term" value="C:nuclear pore nuclear basket"/>
    <property type="evidence" value="ECO:0007669"/>
    <property type="project" value="TreeGrafter"/>
</dbReference>
<feature type="region of interest" description="Disordered" evidence="10">
    <location>
        <begin position="60"/>
        <end position="150"/>
    </location>
</feature>
<evidence type="ECO:0000256" key="9">
    <source>
        <dbReference type="PIRNR" id="PIRNR038119"/>
    </source>
</evidence>
<dbReference type="GO" id="GO:0031965">
    <property type="term" value="C:nuclear membrane"/>
    <property type="evidence" value="ECO:0007669"/>
    <property type="project" value="InterPro"/>
</dbReference>
<proteinExistence type="inferred from homology"/>
<keyword evidence="3 9" id="KW-0813">Transport</keyword>
<dbReference type="InterPro" id="IPR035979">
    <property type="entry name" value="RBD_domain_sf"/>
</dbReference>
<dbReference type="GO" id="GO:0017056">
    <property type="term" value="F:structural constituent of nuclear pore"/>
    <property type="evidence" value="ECO:0007669"/>
    <property type="project" value="InterPro"/>
</dbReference>
<evidence type="ECO:0000256" key="4">
    <source>
        <dbReference type="ARBA" id="ARBA00022816"/>
    </source>
</evidence>
<dbReference type="InterPro" id="IPR017389">
    <property type="entry name" value="Nucleoporin_NUP53"/>
</dbReference>
<accession>A0AAV2I9M4</accession>
<dbReference type="GO" id="GO:0051028">
    <property type="term" value="P:mRNA transport"/>
    <property type="evidence" value="ECO:0007669"/>
    <property type="project" value="UniProtKB-UniRule"/>
</dbReference>
<dbReference type="GO" id="GO:0006607">
    <property type="term" value="P:NLS-bearing protein import into nucleus"/>
    <property type="evidence" value="ECO:0007669"/>
    <property type="project" value="TreeGrafter"/>
</dbReference>
<dbReference type="PANTHER" id="PTHR21527">
    <property type="entry name" value="NUCLEOPORIN NUP35"/>
    <property type="match status" value="1"/>
</dbReference>
<dbReference type="GO" id="GO:0005543">
    <property type="term" value="F:phospholipid binding"/>
    <property type="evidence" value="ECO:0007669"/>
    <property type="project" value="TreeGrafter"/>
</dbReference>
<dbReference type="PIRSF" id="PIRSF038119">
    <property type="entry name" value="Nucleoporin_NUP53"/>
    <property type="match status" value="1"/>
</dbReference>
<reference evidence="12 13" key="1">
    <citation type="submission" date="2024-04" db="EMBL/GenBank/DDBJ databases">
        <authorList>
            <consortium name="Genoscope - CEA"/>
            <person name="William W."/>
        </authorList>
    </citation>
    <scope>NUCLEOTIDE SEQUENCE [LARGE SCALE GENOMIC DNA]</scope>
</reference>
<organism evidence="12 13">
    <name type="scientific">Lymnaea stagnalis</name>
    <name type="common">Great pond snail</name>
    <name type="synonym">Helix stagnalis</name>
    <dbReference type="NCBI Taxonomy" id="6523"/>
    <lineage>
        <taxon>Eukaryota</taxon>
        <taxon>Metazoa</taxon>
        <taxon>Spiralia</taxon>
        <taxon>Lophotrochozoa</taxon>
        <taxon>Mollusca</taxon>
        <taxon>Gastropoda</taxon>
        <taxon>Heterobranchia</taxon>
        <taxon>Euthyneura</taxon>
        <taxon>Panpulmonata</taxon>
        <taxon>Hygrophila</taxon>
        <taxon>Lymnaeoidea</taxon>
        <taxon>Lymnaeidae</taxon>
        <taxon>Lymnaea</taxon>
    </lineage>
</organism>
<dbReference type="GO" id="GO:0006999">
    <property type="term" value="P:nuclear pore organization"/>
    <property type="evidence" value="ECO:0007669"/>
    <property type="project" value="TreeGrafter"/>
</dbReference>
<keyword evidence="4 9" id="KW-0509">mRNA transport</keyword>
<comment type="caution">
    <text evidence="12">The sequence shown here is derived from an EMBL/GenBank/DDBJ whole genome shotgun (WGS) entry which is preliminary data.</text>
</comment>
<evidence type="ECO:0000259" key="11">
    <source>
        <dbReference type="PROSITE" id="PS51472"/>
    </source>
</evidence>
<evidence type="ECO:0000256" key="3">
    <source>
        <dbReference type="ARBA" id="ARBA00022448"/>
    </source>
</evidence>
<feature type="compositionally biased region" description="Low complexity" evidence="10">
    <location>
        <begin position="69"/>
        <end position="78"/>
    </location>
</feature>
<evidence type="ECO:0000256" key="1">
    <source>
        <dbReference type="ARBA" id="ARBA00004567"/>
    </source>
</evidence>
<dbReference type="AlphaFoldDB" id="A0AAV2I9M4"/>
<gene>
    <name evidence="12" type="ORF">GSLYS_00017035001</name>
</gene>
<evidence type="ECO:0000256" key="6">
    <source>
        <dbReference type="ARBA" id="ARBA00023010"/>
    </source>
</evidence>
<name>A0AAV2I9M4_LYMST</name>
<protein>
    <recommendedName>
        <fullName evidence="9">Nucleoporin NUP53</fullName>
    </recommendedName>
</protein>
<dbReference type="PANTHER" id="PTHR21527:SF6">
    <property type="entry name" value="NUCLEOPORIN NUP35"/>
    <property type="match status" value="1"/>
</dbReference>
<evidence type="ECO:0000256" key="7">
    <source>
        <dbReference type="ARBA" id="ARBA00023132"/>
    </source>
</evidence>
<feature type="compositionally biased region" description="Polar residues" evidence="10">
    <location>
        <begin position="106"/>
        <end position="140"/>
    </location>
</feature>
<feature type="region of interest" description="Disordered" evidence="10">
    <location>
        <begin position="1"/>
        <end position="30"/>
    </location>
</feature>
<evidence type="ECO:0000256" key="2">
    <source>
        <dbReference type="ARBA" id="ARBA00009454"/>
    </source>
</evidence>
<dbReference type="InterPro" id="IPR007846">
    <property type="entry name" value="RRM_NUP35_dom"/>
</dbReference>
<evidence type="ECO:0000313" key="12">
    <source>
        <dbReference type="EMBL" id="CAL1543501.1"/>
    </source>
</evidence>
<dbReference type="SUPFAM" id="SSF54928">
    <property type="entry name" value="RNA-binding domain, RBD"/>
    <property type="match status" value="1"/>
</dbReference>
<keyword evidence="5 9" id="KW-0653">Protein transport</keyword>
<dbReference type="FunFam" id="3.30.70.330:FF:000095">
    <property type="entry name" value="Putative Nucleoporin NUP53"/>
    <property type="match status" value="1"/>
</dbReference>
<keyword evidence="7 9" id="KW-0906">Nuclear pore complex</keyword>